<dbReference type="NCBIfam" id="NF009007">
    <property type="entry name" value="PRK12352.1"/>
    <property type="match status" value="1"/>
</dbReference>
<accession>A0A6P0HFL7</accession>
<dbReference type="InterPro" id="IPR003964">
    <property type="entry name" value="Carb_kinase"/>
</dbReference>
<evidence type="ECO:0000256" key="1">
    <source>
        <dbReference type="ARBA" id="ARBA00011066"/>
    </source>
</evidence>
<dbReference type="Gene3D" id="3.40.1160.10">
    <property type="entry name" value="Acetylglutamate kinase-like"/>
    <property type="match status" value="1"/>
</dbReference>
<gene>
    <name evidence="8" type="ORF">G3T38_04330</name>
</gene>
<comment type="catalytic activity">
    <reaction evidence="5">
        <text>hydrogencarbonate + NH4(+) + ATP = carbamoyl phosphate + ADP + H2O + H(+)</text>
        <dbReference type="Rhea" id="RHEA:10152"/>
        <dbReference type="ChEBI" id="CHEBI:15377"/>
        <dbReference type="ChEBI" id="CHEBI:15378"/>
        <dbReference type="ChEBI" id="CHEBI:17544"/>
        <dbReference type="ChEBI" id="CHEBI:28938"/>
        <dbReference type="ChEBI" id="CHEBI:30616"/>
        <dbReference type="ChEBI" id="CHEBI:58228"/>
        <dbReference type="ChEBI" id="CHEBI:456216"/>
        <dbReference type="EC" id="2.7.2.2"/>
    </reaction>
</comment>
<dbReference type="GO" id="GO:0019546">
    <property type="term" value="P:L-arginine deiminase pathway"/>
    <property type="evidence" value="ECO:0007669"/>
    <property type="project" value="TreeGrafter"/>
</dbReference>
<dbReference type="FunFam" id="3.40.1160.10:FF:000007">
    <property type="entry name" value="Carbamate kinase"/>
    <property type="match status" value="1"/>
</dbReference>
<evidence type="ECO:0000313" key="9">
    <source>
        <dbReference type="Proteomes" id="UP000468687"/>
    </source>
</evidence>
<protein>
    <recommendedName>
        <fullName evidence="2 6">Carbamate kinase</fullName>
    </recommendedName>
</protein>
<dbReference type="PIRSF" id="PIRSF000723">
    <property type="entry name" value="Carbamate_kin"/>
    <property type="match status" value="1"/>
</dbReference>
<evidence type="ECO:0000256" key="5">
    <source>
        <dbReference type="ARBA" id="ARBA00048467"/>
    </source>
</evidence>
<dbReference type="PANTHER" id="PTHR30409">
    <property type="entry name" value="CARBAMATE KINASE"/>
    <property type="match status" value="1"/>
</dbReference>
<organism evidence="8 9">
    <name type="scientific">Nocardioides zeae</name>
    <dbReference type="NCBI Taxonomy" id="1457234"/>
    <lineage>
        <taxon>Bacteria</taxon>
        <taxon>Bacillati</taxon>
        <taxon>Actinomycetota</taxon>
        <taxon>Actinomycetes</taxon>
        <taxon>Propionibacteriales</taxon>
        <taxon>Nocardioidaceae</taxon>
        <taxon>Nocardioides</taxon>
    </lineage>
</organism>
<dbReference type="CDD" id="cd04235">
    <property type="entry name" value="AAK_CK"/>
    <property type="match status" value="1"/>
</dbReference>
<evidence type="ECO:0000256" key="2">
    <source>
        <dbReference type="ARBA" id="ARBA00013070"/>
    </source>
</evidence>
<dbReference type="PANTHER" id="PTHR30409:SF1">
    <property type="entry name" value="CARBAMATE KINASE-RELATED"/>
    <property type="match status" value="1"/>
</dbReference>
<dbReference type="GO" id="GO:0008804">
    <property type="term" value="F:carbamate kinase activity"/>
    <property type="evidence" value="ECO:0007669"/>
    <property type="project" value="UniProtKB-EC"/>
</dbReference>
<evidence type="ECO:0000256" key="6">
    <source>
        <dbReference type="PIRNR" id="PIRNR000723"/>
    </source>
</evidence>
<sequence length="336" mass="34385">MENHVRALIALGGNAMTAPDGTATVEAQREAIATAAARIAELVATGTDVVVTHGNGPQVGNLLVKNELTAHVVPMVPLDWCGAQTQGTLGYTLTICLDAALTAQGIDRRAAALVTRTVVDADDPDFLQPSKPVGRFLPEAEAQRFVAEGQNWQDRGEKGWRRVVPSPQPREIVDAPAVLALVESGFVVVAAGGGGIPVLRGDDGALTGVEAVIDKDLGAALLGRLVHADVLVIATDVDNAVIGWGTPDARPLGRVTVGEMRAIAAEGHFASGSMGPKVEAALRFAEQGGCSIITSLDRIRDAVAAVAEHVQGAGGAGDGADLVGTVIVPEPAPATV</sequence>
<evidence type="ECO:0000256" key="3">
    <source>
        <dbReference type="ARBA" id="ARBA00022679"/>
    </source>
</evidence>
<comment type="similarity">
    <text evidence="1 6">Belongs to the carbamate kinase family.</text>
</comment>
<evidence type="ECO:0000313" key="8">
    <source>
        <dbReference type="EMBL" id="NEN77499.1"/>
    </source>
</evidence>
<dbReference type="InterPro" id="IPR036393">
    <property type="entry name" value="AceGlu_kinase-like_sf"/>
</dbReference>
<dbReference type="SUPFAM" id="SSF53633">
    <property type="entry name" value="Carbamate kinase-like"/>
    <property type="match status" value="1"/>
</dbReference>
<dbReference type="InterPro" id="IPR001048">
    <property type="entry name" value="Asp/Glu/Uridylate_kinase"/>
</dbReference>
<keyword evidence="9" id="KW-1185">Reference proteome</keyword>
<evidence type="ECO:0000256" key="4">
    <source>
        <dbReference type="ARBA" id="ARBA00022777"/>
    </source>
</evidence>
<dbReference type="PRINTS" id="PR01469">
    <property type="entry name" value="CARBMTKINASE"/>
</dbReference>
<proteinExistence type="inferred from homology"/>
<dbReference type="Pfam" id="PF00696">
    <property type="entry name" value="AA_kinase"/>
    <property type="match status" value="1"/>
</dbReference>
<dbReference type="EMBL" id="JAAGXA010000002">
    <property type="protein sequence ID" value="NEN77499.1"/>
    <property type="molecule type" value="Genomic_DNA"/>
</dbReference>
<feature type="domain" description="Aspartate/glutamate/uridylate kinase" evidence="7">
    <location>
        <begin position="7"/>
        <end position="293"/>
    </location>
</feature>
<comment type="caution">
    <text evidence="8">The sequence shown here is derived from an EMBL/GenBank/DDBJ whole genome shotgun (WGS) entry which is preliminary data.</text>
</comment>
<keyword evidence="4 6" id="KW-0418">Kinase</keyword>
<dbReference type="GO" id="GO:0005829">
    <property type="term" value="C:cytosol"/>
    <property type="evidence" value="ECO:0007669"/>
    <property type="project" value="TreeGrafter"/>
</dbReference>
<reference evidence="8 9" key="1">
    <citation type="journal article" date="2014" name="Int. J. Syst. Evol. Microbiol.">
        <title>Nocardioides zeae sp. nov., isolated from the stem of Zea mays.</title>
        <authorList>
            <person name="Glaeser S.P."/>
            <person name="McInroy J.A."/>
            <person name="Busse H.J."/>
            <person name="Kampfer P."/>
        </authorList>
    </citation>
    <scope>NUCLEOTIDE SEQUENCE [LARGE SCALE GENOMIC DNA]</scope>
    <source>
        <strain evidence="8 9">JCM 30728</strain>
    </source>
</reference>
<dbReference type="Proteomes" id="UP000468687">
    <property type="component" value="Unassembled WGS sequence"/>
</dbReference>
<dbReference type="AlphaFoldDB" id="A0A6P0HFL7"/>
<evidence type="ECO:0000259" key="7">
    <source>
        <dbReference type="Pfam" id="PF00696"/>
    </source>
</evidence>
<name>A0A6P0HFL7_9ACTN</name>
<keyword evidence="3 6" id="KW-0808">Transferase</keyword>